<name>A0AAU9J3X3_9CILI</name>
<keyword evidence="3" id="KW-1185">Reference proteome</keyword>
<evidence type="ECO:0000313" key="2">
    <source>
        <dbReference type="EMBL" id="CAG9318642.1"/>
    </source>
</evidence>
<accession>A0AAU9J3X3</accession>
<sequence length="162" mass="18727">MKSIAGIFESSLDNFEREKPICNTPLKVEMKPSPIRINKIDLLKVDKNCLNSKRSLRAVTERIPTMTQRSKSVNRLNPRDIDIADISRSETEKYYLSVISALNTDIHRLNYILEAKDKELEILKQQGKIQQNRYNELLQELANKNSEITSLLSTKLPKIDKK</sequence>
<feature type="coiled-coil region" evidence="1">
    <location>
        <begin position="120"/>
        <end position="154"/>
    </location>
</feature>
<keyword evidence="1" id="KW-0175">Coiled coil</keyword>
<comment type="caution">
    <text evidence="2">The sequence shown here is derived from an EMBL/GenBank/DDBJ whole genome shotgun (WGS) entry which is preliminary data.</text>
</comment>
<protein>
    <submittedName>
        <fullName evidence="2">Uncharacterized protein</fullName>
    </submittedName>
</protein>
<dbReference type="AlphaFoldDB" id="A0AAU9J3X3"/>
<dbReference type="Proteomes" id="UP001162131">
    <property type="component" value="Unassembled WGS sequence"/>
</dbReference>
<gene>
    <name evidence="2" type="ORF">BSTOLATCC_MIC22014</name>
</gene>
<organism evidence="2 3">
    <name type="scientific">Blepharisma stoltei</name>
    <dbReference type="NCBI Taxonomy" id="1481888"/>
    <lineage>
        <taxon>Eukaryota</taxon>
        <taxon>Sar</taxon>
        <taxon>Alveolata</taxon>
        <taxon>Ciliophora</taxon>
        <taxon>Postciliodesmatophora</taxon>
        <taxon>Heterotrichea</taxon>
        <taxon>Heterotrichida</taxon>
        <taxon>Blepharismidae</taxon>
        <taxon>Blepharisma</taxon>
    </lineage>
</organism>
<dbReference type="EMBL" id="CAJZBQ010000021">
    <property type="protein sequence ID" value="CAG9318642.1"/>
    <property type="molecule type" value="Genomic_DNA"/>
</dbReference>
<reference evidence="2" key="1">
    <citation type="submission" date="2021-09" db="EMBL/GenBank/DDBJ databases">
        <authorList>
            <consortium name="AG Swart"/>
            <person name="Singh M."/>
            <person name="Singh A."/>
            <person name="Seah K."/>
            <person name="Emmerich C."/>
        </authorList>
    </citation>
    <scope>NUCLEOTIDE SEQUENCE</scope>
    <source>
        <strain evidence="2">ATCC30299</strain>
    </source>
</reference>
<proteinExistence type="predicted"/>
<evidence type="ECO:0000313" key="3">
    <source>
        <dbReference type="Proteomes" id="UP001162131"/>
    </source>
</evidence>
<evidence type="ECO:0000256" key="1">
    <source>
        <dbReference type="SAM" id="Coils"/>
    </source>
</evidence>